<dbReference type="KEGG" id="dov:DSCO28_05690"/>
<protein>
    <submittedName>
        <fullName evidence="2">Metal-dependent phosphohydrolase</fullName>
    </submittedName>
</protein>
<gene>
    <name evidence="2" type="ORF">DSCO28_05690</name>
</gene>
<evidence type="ECO:0000259" key="1">
    <source>
        <dbReference type="PROSITE" id="PS51831"/>
    </source>
</evidence>
<dbReference type="Gene3D" id="1.10.3210.10">
    <property type="entry name" value="Hypothetical protein af1432"/>
    <property type="match status" value="1"/>
</dbReference>
<reference evidence="2 3" key="1">
    <citation type="submission" date="2019-11" db="EMBL/GenBank/DDBJ databases">
        <title>Comparative genomics of hydrocarbon-degrading Desulfosarcina strains.</title>
        <authorList>
            <person name="Watanabe M."/>
            <person name="Kojima H."/>
            <person name="Fukui M."/>
        </authorList>
    </citation>
    <scope>NUCLEOTIDE SEQUENCE [LARGE SCALE GENOMIC DNA]</scope>
    <source>
        <strain evidence="2 3">28bB2T</strain>
    </source>
</reference>
<proteinExistence type="predicted"/>
<dbReference type="CDD" id="cd00077">
    <property type="entry name" value="HDc"/>
    <property type="match status" value="1"/>
</dbReference>
<dbReference type="Proteomes" id="UP000425960">
    <property type="component" value="Chromosome"/>
</dbReference>
<dbReference type="InterPro" id="IPR003607">
    <property type="entry name" value="HD/PDEase_dom"/>
</dbReference>
<organism evidence="2 3">
    <name type="scientific">Desulfosarcina ovata subsp. sediminis</name>
    <dbReference type="NCBI Taxonomy" id="885957"/>
    <lineage>
        <taxon>Bacteria</taxon>
        <taxon>Pseudomonadati</taxon>
        <taxon>Thermodesulfobacteriota</taxon>
        <taxon>Desulfobacteria</taxon>
        <taxon>Desulfobacterales</taxon>
        <taxon>Desulfosarcinaceae</taxon>
        <taxon>Desulfosarcina</taxon>
    </lineage>
</organism>
<dbReference type="Pfam" id="PF01966">
    <property type="entry name" value="HD"/>
    <property type="match status" value="1"/>
</dbReference>
<sequence>MLNDQLIHLKSWFHTYSHDFLTGDAEADGPHTLKIDHTARVCENICHLARSIGMTERQQRMAEAVGLFHDVGRFEQYQRFGTFNDHKSVNHAALGVKVLEAANVLDRLDGDRRALLLDAIRFHNAPALPGNKPAETTLFMRLIRDADKLDIWKVFADYYRQDQVPEPAIVQYLADTPACSDAIIDAIGQHRMAKFQHMRSINDFKLLQLSWVFDIQFPETLVQAGKRGDLRVIADSLPDNAAVHGAVEVVMAKVASATP</sequence>
<feature type="domain" description="HD" evidence="1">
    <location>
        <begin position="34"/>
        <end position="152"/>
    </location>
</feature>
<dbReference type="EMBL" id="AP021876">
    <property type="protein sequence ID" value="BBO80003.1"/>
    <property type="molecule type" value="Genomic_DNA"/>
</dbReference>
<evidence type="ECO:0000313" key="3">
    <source>
        <dbReference type="Proteomes" id="UP000425960"/>
    </source>
</evidence>
<evidence type="ECO:0000313" key="2">
    <source>
        <dbReference type="EMBL" id="BBO80003.1"/>
    </source>
</evidence>
<dbReference type="PROSITE" id="PS51831">
    <property type="entry name" value="HD"/>
    <property type="match status" value="1"/>
</dbReference>
<accession>A0A5K7ZQV0</accession>
<keyword evidence="2" id="KW-0378">Hydrolase</keyword>
<name>A0A5K7ZQV0_9BACT</name>
<dbReference type="GO" id="GO:0016787">
    <property type="term" value="F:hydrolase activity"/>
    <property type="evidence" value="ECO:0007669"/>
    <property type="project" value="UniProtKB-KW"/>
</dbReference>
<dbReference type="RefSeq" id="WP_155321068.1">
    <property type="nucleotide sequence ID" value="NZ_AP021876.1"/>
</dbReference>
<dbReference type="SUPFAM" id="SSF109604">
    <property type="entry name" value="HD-domain/PDEase-like"/>
    <property type="match status" value="1"/>
</dbReference>
<dbReference type="InterPro" id="IPR006674">
    <property type="entry name" value="HD_domain"/>
</dbReference>
<dbReference type="AlphaFoldDB" id="A0A5K7ZQV0"/>